<dbReference type="AlphaFoldDB" id="A0A843X9L4"/>
<sequence length="79" mass="8663">TSGREAGARGEESELRELPSGEPITCRILRLASTPMPPTTTATLSVHINCRQVQAVNVVMMCFNVSTELNGFVPYLRTR</sequence>
<name>A0A843X9L4_COLES</name>
<evidence type="ECO:0000313" key="3">
    <source>
        <dbReference type="Proteomes" id="UP000652761"/>
    </source>
</evidence>
<comment type="caution">
    <text evidence="2">The sequence shown here is derived from an EMBL/GenBank/DDBJ whole genome shotgun (WGS) entry which is preliminary data.</text>
</comment>
<organism evidence="2 3">
    <name type="scientific">Colocasia esculenta</name>
    <name type="common">Wild taro</name>
    <name type="synonym">Arum esculentum</name>
    <dbReference type="NCBI Taxonomy" id="4460"/>
    <lineage>
        <taxon>Eukaryota</taxon>
        <taxon>Viridiplantae</taxon>
        <taxon>Streptophyta</taxon>
        <taxon>Embryophyta</taxon>
        <taxon>Tracheophyta</taxon>
        <taxon>Spermatophyta</taxon>
        <taxon>Magnoliopsida</taxon>
        <taxon>Liliopsida</taxon>
        <taxon>Araceae</taxon>
        <taxon>Aroideae</taxon>
        <taxon>Colocasieae</taxon>
        <taxon>Colocasia</taxon>
    </lineage>
</organism>
<feature type="region of interest" description="Disordered" evidence="1">
    <location>
        <begin position="1"/>
        <end position="21"/>
    </location>
</feature>
<gene>
    <name evidence="2" type="ORF">Taro_048980</name>
</gene>
<proteinExistence type="predicted"/>
<evidence type="ECO:0000313" key="2">
    <source>
        <dbReference type="EMBL" id="MQM16026.1"/>
    </source>
</evidence>
<accession>A0A843X9L4</accession>
<feature type="non-terminal residue" evidence="2">
    <location>
        <position position="79"/>
    </location>
</feature>
<protein>
    <submittedName>
        <fullName evidence="2">Uncharacterized protein</fullName>
    </submittedName>
</protein>
<dbReference type="Proteomes" id="UP000652761">
    <property type="component" value="Unassembled WGS sequence"/>
</dbReference>
<feature type="compositionally biased region" description="Basic and acidic residues" evidence="1">
    <location>
        <begin position="1"/>
        <end position="19"/>
    </location>
</feature>
<reference evidence="2" key="1">
    <citation type="submission" date="2017-07" db="EMBL/GenBank/DDBJ databases">
        <title>Taro Niue Genome Assembly and Annotation.</title>
        <authorList>
            <person name="Atibalentja N."/>
            <person name="Keating K."/>
            <person name="Fields C.J."/>
        </authorList>
    </citation>
    <scope>NUCLEOTIDE SEQUENCE</scope>
    <source>
        <strain evidence="2">Niue_2</strain>
        <tissue evidence="2">Leaf</tissue>
    </source>
</reference>
<dbReference type="EMBL" id="NMUH01006801">
    <property type="protein sequence ID" value="MQM16026.1"/>
    <property type="molecule type" value="Genomic_DNA"/>
</dbReference>
<keyword evidence="3" id="KW-1185">Reference proteome</keyword>
<evidence type="ECO:0000256" key="1">
    <source>
        <dbReference type="SAM" id="MobiDB-lite"/>
    </source>
</evidence>